<dbReference type="AlphaFoldDB" id="G2P742"/>
<keyword evidence="2" id="KW-0472">Membrane</keyword>
<feature type="compositionally biased region" description="Polar residues" evidence="1">
    <location>
        <begin position="191"/>
        <end position="207"/>
    </location>
</feature>
<keyword evidence="2" id="KW-0812">Transmembrane</keyword>
<feature type="region of interest" description="Disordered" evidence="1">
    <location>
        <begin position="160"/>
        <end position="288"/>
    </location>
</feature>
<gene>
    <name evidence="3" type="ORF">Strvi_7586</name>
</gene>
<feature type="compositionally biased region" description="Low complexity" evidence="1">
    <location>
        <begin position="102"/>
        <end position="112"/>
    </location>
</feature>
<feature type="compositionally biased region" description="Basic and acidic residues" evidence="1">
    <location>
        <begin position="212"/>
        <end position="231"/>
    </location>
</feature>
<dbReference type="EMBL" id="CP002994">
    <property type="protein sequence ID" value="AEM86930.1"/>
    <property type="molecule type" value="Genomic_DNA"/>
</dbReference>
<dbReference type="eggNOG" id="ENOG502ZQJI">
    <property type="taxonomic scope" value="Bacteria"/>
</dbReference>
<dbReference type="KEGG" id="svl:Strvi_7586"/>
<evidence type="ECO:0000313" key="3">
    <source>
        <dbReference type="EMBL" id="AEM86930.1"/>
    </source>
</evidence>
<sequence>MDYCSPCRRHLNGAVSCPGCGTPAGDLGLPSAASDTAHEGGADTPAPRAERRADRRADRRTGGRADRRTDEHADRHTDRRTDRRTDEPEDGRTGGRAERRAAQASAASGATRASRRKPKPRLFGSRARRARRGRGRRVTIMAAVLGPVLAAVFVAELATEGHWRESSPSPSRQEPVADRSGGVSDSDEPVTQDTTGPSELPSASDSGQALDDASKGKGKDDGKSKDGKDDTSPDPDGGSSSDPSDATSSAPGGPGTTQRPTTPSHPGPTAPATVAPTPTPSPSETCNRFLWWCT</sequence>
<feature type="transmembrane region" description="Helical" evidence="2">
    <location>
        <begin position="138"/>
        <end position="158"/>
    </location>
</feature>
<dbReference type="Proteomes" id="UP000008703">
    <property type="component" value="Chromosome"/>
</dbReference>
<dbReference type="HOGENOM" id="CLU_080172_0_0_11"/>
<feature type="compositionally biased region" description="Basic residues" evidence="1">
    <location>
        <begin position="113"/>
        <end position="134"/>
    </location>
</feature>
<evidence type="ECO:0000256" key="2">
    <source>
        <dbReference type="SAM" id="Phobius"/>
    </source>
</evidence>
<feature type="region of interest" description="Disordered" evidence="1">
    <location>
        <begin position="14"/>
        <end position="134"/>
    </location>
</feature>
<proteinExistence type="predicted"/>
<reference evidence="3" key="1">
    <citation type="submission" date="2011-08" db="EMBL/GenBank/DDBJ databases">
        <title>Complete sequence of chromosome of Streptomyces violaceusniger Tu 4113.</title>
        <authorList>
            <consortium name="US DOE Joint Genome Institute"/>
            <person name="Lucas S."/>
            <person name="Han J."/>
            <person name="Lapidus A."/>
            <person name="Cheng J.-F."/>
            <person name="Goodwin L."/>
            <person name="Pitluck S."/>
            <person name="Peters L."/>
            <person name="Ivanova N."/>
            <person name="Daligault H."/>
            <person name="Detter J.C."/>
            <person name="Han C."/>
            <person name="Tapia R."/>
            <person name="Land M."/>
            <person name="Hauser L."/>
            <person name="Kyrpides N."/>
            <person name="Ivanova N."/>
            <person name="Pagani I."/>
            <person name="Hagen A."/>
            <person name="Katz L."/>
            <person name="Fiedler H.-P."/>
            <person name="Keasling J."/>
            <person name="Fortman J."/>
            <person name="Woyke T."/>
        </authorList>
    </citation>
    <scope>NUCLEOTIDE SEQUENCE [LARGE SCALE GENOMIC DNA]</scope>
    <source>
        <strain evidence="3">Tu 4113</strain>
    </source>
</reference>
<feature type="compositionally biased region" description="Basic and acidic residues" evidence="1">
    <location>
        <begin position="48"/>
        <end position="101"/>
    </location>
</feature>
<keyword evidence="2" id="KW-1133">Transmembrane helix</keyword>
<feature type="compositionally biased region" description="Low complexity" evidence="1">
    <location>
        <begin position="234"/>
        <end position="262"/>
    </location>
</feature>
<keyword evidence="4" id="KW-1185">Reference proteome</keyword>
<organism evidence="3 4">
    <name type="scientific">Streptomyces violaceusniger (strain Tu 4113)</name>
    <dbReference type="NCBI Taxonomy" id="653045"/>
    <lineage>
        <taxon>Bacteria</taxon>
        <taxon>Bacillati</taxon>
        <taxon>Actinomycetota</taxon>
        <taxon>Actinomycetes</taxon>
        <taxon>Kitasatosporales</taxon>
        <taxon>Streptomycetaceae</taxon>
        <taxon>Streptomyces</taxon>
        <taxon>Streptomyces violaceusniger group</taxon>
    </lineage>
</organism>
<dbReference type="RefSeq" id="WP_014060402.1">
    <property type="nucleotide sequence ID" value="NC_015957.1"/>
</dbReference>
<evidence type="ECO:0000256" key="1">
    <source>
        <dbReference type="SAM" id="MobiDB-lite"/>
    </source>
</evidence>
<accession>G2P742</accession>
<protein>
    <submittedName>
        <fullName evidence="3">Uncharacterized protein</fullName>
    </submittedName>
</protein>
<evidence type="ECO:0000313" key="4">
    <source>
        <dbReference type="Proteomes" id="UP000008703"/>
    </source>
</evidence>
<name>G2P742_STRV4</name>